<evidence type="ECO:0000313" key="2">
    <source>
        <dbReference type="EMBL" id="ALK02172.1"/>
    </source>
</evidence>
<sequence>MECRKKSRKSRNRSNNSVMMSLGSATSFRLNADSLMASLRASQPLNQEWVIWATESLLMSGLSSQSLQSWAQSLIVYPPWVSESMLQNNELRSWIQSRLISLEEHPYWKEMYQH</sequence>
<reference evidence="2 3" key="1">
    <citation type="journal article" date="2015" name="J. Gen. Virol.">
        <title>Isolation and identification of bat viruses closely related to human, porcine and mink orthoreoviruses.</title>
        <authorList>
            <person name="Yang X.L."/>
            <person name="Tan B."/>
            <person name="Wang B."/>
            <person name="Li W."/>
            <person name="Wang N."/>
            <person name="Luo C.M."/>
            <person name="Wang M.N."/>
            <person name="Zhang W."/>
            <person name="Li B."/>
            <person name="Peng C."/>
            <person name="Ge X.Y."/>
            <person name="Zhang L.B."/>
            <person name="Shi Z."/>
        </authorList>
    </citation>
    <scope>NUCLEOTIDE SEQUENCE [LARGE SCALE GENOMIC DNA]</scope>
    <source>
        <strain evidence="2">WIV5</strain>
    </source>
</reference>
<dbReference type="EMBL" id="KT444548">
    <property type="protein sequence ID" value="ALK02172.1"/>
    <property type="molecule type" value="Genomic_RNA"/>
</dbReference>
<evidence type="ECO:0000256" key="1">
    <source>
        <dbReference type="SAM" id="MobiDB-lite"/>
    </source>
</evidence>
<organism evidence="2 3">
    <name type="scientific">Mammalian orthoreovirus</name>
    <dbReference type="NCBI Taxonomy" id="351073"/>
    <lineage>
        <taxon>Viruses</taxon>
        <taxon>Riboviria</taxon>
        <taxon>Orthornavirae</taxon>
        <taxon>Duplornaviricota</taxon>
        <taxon>Resentoviricetes</taxon>
        <taxon>Reovirales</taxon>
        <taxon>Spinareoviridae</taxon>
        <taxon>Orthoreovirus</taxon>
        <taxon>Orthoreovirus mammalis</taxon>
    </lineage>
</organism>
<protein>
    <submittedName>
        <fullName evidence="2">Sigma-1s</fullName>
    </submittedName>
</protein>
<dbReference type="InterPro" id="IPR003478">
    <property type="entry name" value="Capsid_sigma_1s"/>
</dbReference>
<feature type="compositionally biased region" description="Basic residues" evidence="1">
    <location>
        <begin position="1"/>
        <end position="12"/>
    </location>
</feature>
<dbReference type="GO" id="GO:0044003">
    <property type="term" value="P:symbiont-mediated perturbation of host process"/>
    <property type="evidence" value="ECO:0007669"/>
    <property type="project" value="InterPro"/>
</dbReference>
<accession>A0A0N7IS48</accession>
<name>A0A0N7IS48_9REOV</name>
<dbReference type="Pfam" id="PF02454">
    <property type="entry name" value="Sigma_1s"/>
    <property type="match status" value="1"/>
</dbReference>
<proteinExistence type="predicted"/>
<dbReference type="Proteomes" id="UP000129600">
    <property type="component" value="Genome"/>
</dbReference>
<feature type="region of interest" description="Disordered" evidence="1">
    <location>
        <begin position="1"/>
        <end position="20"/>
    </location>
</feature>
<evidence type="ECO:0000313" key="3">
    <source>
        <dbReference type="Proteomes" id="UP000129600"/>
    </source>
</evidence>